<keyword evidence="3" id="KW-1185">Reference proteome</keyword>
<feature type="region of interest" description="Disordered" evidence="1">
    <location>
        <begin position="77"/>
        <end position="100"/>
    </location>
</feature>
<dbReference type="AlphaFoldDB" id="A0ABD0KQI9"/>
<proteinExistence type="predicted"/>
<protein>
    <submittedName>
        <fullName evidence="2">Uncharacterized protein</fullName>
    </submittedName>
</protein>
<reference evidence="2 3" key="1">
    <citation type="journal article" date="2023" name="Sci. Data">
        <title>Genome assembly of the Korean intertidal mud-creeper Batillaria attramentaria.</title>
        <authorList>
            <person name="Patra A.K."/>
            <person name="Ho P.T."/>
            <person name="Jun S."/>
            <person name="Lee S.J."/>
            <person name="Kim Y."/>
            <person name="Won Y.J."/>
        </authorList>
    </citation>
    <scope>NUCLEOTIDE SEQUENCE [LARGE SCALE GENOMIC DNA]</scope>
    <source>
        <strain evidence="2">Wonlab-2016</strain>
    </source>
</reference>
<comment type="caution">
    <text evidence="2">The sequence shown here is derived from an EMBL/GenBank/DDBJ whole genome shotgun (WGS) entry which is preliminary data.</text>
</comment>
<name>A0ABD0KQI9_9CAEN</name>
<evidence type="ECO:0000313" key="3">
    <source>
        <dbReference type="Proteomes" id="UP001519460"/>
    </source>
</evidence>
<accession>A0ABD0KQI9</accession>
<gene>
    <name evidence="2" type="ORF">BaRGS_00019594</name>
</gene>
<feature type="compositionally biased region" description="Polar residues" evidence="1">
    <location>
        <begin position="24"/>
        <end position="42"/>
    </location>
</feature>
<evidence type="ECO:0000256" key="1">
    <source>
        <dbReference type="SAM" id="MobiDB-lite"/>
    </source>
</evidence>
<feature type="region of interest" description="Disordered" evidence="1">
    <location>
        <begin position="1"/>
        <end position="54"/>
    </location>
</feature>
<sequence>MCPRHSCVRKKNTNSRPRGGGNLACTTGQSQRAQRMWMTSRQARPPTHRPPPCAAHNDLLSRLYFGWPAELVLKRPNQPDRRPMSLNAAQAVGQWPFNQD</sequence>
<evidence type="ECO:0000313" key="2">
    <source>
        <dbReference type="EMBL" id="KAK7489216.1"/>
    </source>
</evidence>
<dbReference type="EMBL" id="JACVVK020000141">
    <property type="protein sequence ID" value="KAK7489216.1"/>
    <property type="molecule type" value="Genomic_DNA"/>
</dbReference>
<feature type="compositionally biased region" description="Basic residues" evidence="1">
    <location>
        <begin position="1"/>
        <end position="13"/>
    </location>
</feature>
<dbReference type="Proteomes" id="UP001519460">
    <property type="component" value="Unassembled WGS sequence"/>
</dbReference>
<organism evidence="2 3">
    <name type="scientific">Batillaria attramentaria</name>
    <dbReference type="NCBI Taxonomy" id="370345"/>
    <lineage>
        <taxon>Eukaryota</taxon>
        <taxon>Metazoa</taxon>
        <taxon>Spiralia</taxon>
        <taxon>Lophotrochozoa</taxon>
        <taxon>Mollusca</taxon>
        <taxon>Gastropoda</taxon>
        <taxon>Caenogastropoda</taxon>
        <taxon>Sorbeoconcha</taxon>
        <taxon>Cerithioidea</taxon>
        <taxon>Batillariidae</taxon>
        <taxon>Batillaria</taxon>
    </lineage>
</organism>